<dbReference type="Pfam" id="PF02777">
    <property type="entry name" value="Sod_Fe_C"/>
    <property type="match status" value="1"/>
</dbReference>
<sequence>MSFTLPELPYDKTALEPYISAKTLDFHYDKHHKGYLNKLNELVENTDYQHVKIEEIITKVHGNSDKVPIFNNAAQVWNHTFYWNSMKKNGGGKPKDDGFLAKKIQDDIGGFDKFCGEFANHGVSQFGSGWVWLVLEKGKLKITKTPNADLPIIYGQVPLLTMDVRELRRVYEMNVPQVTKLDNGLRIITEQVRDVDSVALSIRVGVGSRAESANQNGISHFLEHMAFKGTKTRTAFEIAKAFDDIGGVFNASTGRESTTYYAKVLKKDIKTGIDILIDILMNSTFPEDELEREKGVVIQEIFQTNDSPSDVVFDKYFEAAYKDQPFGRSILGTQDTVKSFTRGDLDNYINEHYFGENMLFTIAGNVEHEEVVALTKDFLSKIHSKKLKKSQNASCTGGEYLEHRKLDQVHLLIGLPSVSRYDDKYHTFQVLDSILGSGMSSRLFQEVREKQGLAYSVYSFNSSYTDTGMFSIFAGTDSSNLDKLLKSMTTELKKLSTDNLREEEVNRVKERIKSQILMSRESVSSRAETLGHYYGNYNRYISKNELIEKISAVTTANVKKAAKELLSQHEKTTLAAIGEIKSLPSYDKVVFMLKA</sequence>
<dbReference type="PROSITE" id="PS00143">
    <property type="entry name" value="INSULINASE"/>
    <property type="match status" value="1"/>
</dbReference>
<dbReference type="GO" id="GO:0006508">
    <property type="term" value="P:proteolysis"/>
    <property type="evidence" value="ECO:0007669"/>
    <property type="project" value="UniProtKB-KW"/>
</dbReference>
<reference evidence="18" key="1">
    <citation type="submission" date="2020-08" db="EMBL/GenBank/DDBJ databases">
        <title>Multicomponent nature underlies the extraordinary mechanical properties of spider dragline silk.</title>
        <authorList>
            <person name="Kono N."/>
            <person name="Nakamura H."/>
            <person name="Mori M."/>
            <person name="Yoshida Y."/>
            <person name="Ohtoshi R."/>
            <person name="Malay A.D."/>
            <person name="Moran D.A.P."/>
            <person name="Tomita M."/>
            <person name="Numata K."/>
            <person name="Arakawa K."/>
        </authorList>
    </citation>
    <scope>NUCLEOTIDE SEQUENCE</scope>
</reference>
<dbReference type="AlphaFoldDB" id="A0A8X6YYD6"/>
<comment type="function">
    <text evidence="2">Destroys superoxide anion radicals which are normally produced within the cells and which are toxic to biological systems.</text>
</comment>
<dbReference type="SUPFAM" id="SSF63411">
    <property type="entry name" value="LuxS/MPP-like metallohydrolase"/>
    <property type="match status" value="2"/>
</dbReference>
<evidence type="ECO:0000256" key="4">
    <source>
        <dbReference type="ARBA" id="ARBA00008714"/>
    </source>
</evidence>
<dbReference type="PRINTS" id="PR01703">
    <property type="entry name" value="MNSODISMTASE"/>
</dbReference>
<dbReference type="InterPro" id="IPR001189">
    <property type="entry name" value="Mn/Fe_SOD"/>
</dbReference>
<dbReference type="Gene3D" id="3.30.830.10">
    <property type="entry name" value="Metalloenzyme, LuxS/M16 peptidase-like"/>
    <property type="match status" value="2"/>
</dbReference>
<comment type="similarity">
    <text evidence="3 13">Belongs to the peptidase M16 family.</text>
</comment>
<keyword evidence="7" id="KW-0560">Oxidoreductase</keyword>
<evidence type="ECO:0000256" key="9">
    <source>
        <dbReference type="ARBA" id="ARBA00023211"/>
    </source>
</evidence>
<dbReference type="InterPro" id="IPR050361">
    <property type="entry name" value="MPP/UQCRC_Complex"/>
</dbReference>
<evidence type="ECO:0000256" key="11">
    <source>
        <dbReference type="ARBA" id="ARBA00032315"/>
    </source>
</evidence>
<keyword evidence="6" id="KW-0479">Metal-binding</keyword>
<comment type="function">
    <text evidence="1">Substrate recognition and binding subunit of the essential mitochondrial processing protease (MPP), which cleaves the mitochondrial sequence off newly imported precursors proteins.</text>
</comment>
<evidence type="ECO:0000259" key="14">
    <source>
        <dbReference type="Pfam" id="PF00081"/>
    </source>
</evidence>
<dbReference type="EC" id="1.15.1.1" evidence="5"/>
<dbReference type="InterPro" id="IPR036324">
    <property type="entry name" value="Mn/Fe_SOD_N_sf"/>
</dbReference>
<proteinExistence type="inferred from homology"/>
<keyword evidence="9" id="KW-0464">Manganese</keyword>
<organism evidence="18 19">
    <name type="scientific">Trichonephila inaurata madagascariensis</name>
    <dbReference type="NCBI Taxonomy" id="2747483"/>
    <lineage>
        <taxon>Eukaryota</taxon>
        <taxon>Metazoa</taxon>
        <taxon>Ecdysozoa</taxon>
        <taxon>Arthropoda</taxon>
        <taxon>Chelicerata</taxon>
        <taxon>Arachnida</taxon>
        <taxon>Araneae</taxon>
        <taxon>Araneomorphae</taxon>
        <taxon>Entelegynae</taxon>
        <taxon>Araneoidea</taxon>
        <taxon>Nephilidae</taxon>
        <taxon>Trichonephila</taxon>
        <taxon>Trichonephila inaurata</taxon>
    </lineage>
</organism>
<dbReference type="Gene3D" id="1.10.287.990">
    <property type="entry name" value="Fe,Mn superoxide dismutase (SOD) domain"/>
    <property type="match status" value="1"/>
</dbReference>
<dbReference type="EMBL" id="BMAV01023781">
    <property type="protein sequence ID" value="GFY79860.1"/>
    <property type="molecule type" value="Genomic_DNA"/>
</dbReference>
<dbReference type="Pfam" id="PF00081">
    <property type="entry name" value="Sod_Fe_N"/>
    <property type="match status" value="1"/>
</dbReference>
<evidence type="ECO:0000256" key="13">
    <source>
        <dbReference type="RuleBase" id="RU004447"/>
    </source>
</evidence>
<evidence type="ECO:0000313" key="18">
    <source>
        <dbReference type="EMBL" id="GFY79860.1"/>
    </source>
</evidence>
<dbReference type="InterPro" id="IPR019831">
    <property type="entry name" value="Mn/Fe_SOD_N"/>
</dbReference>
<feature type="domain" description="Peptidase M16 N-terminal" evidence="15">
    <location>
        <begin position="187"/>
        <end position="333"/>
    </location>
</feature>
<dbReference type="Gene3D" id="3.55.40.20">
    <property type="entry name" value="Iron/manganese superoxide dismutase, C-terminal domain"/>
    <property type="match status" value="1"/>
</dbReference>
<dbReference type="GO" id="GO:0046872">
    <property type="term" value="F:metal ion binding"/>
    <property type="evidence" value="ECO:0007669"/>
    <property type="project" value="UniProtKB-KW"/>
</dbReference>
<dbReference type="Pfam" id="PF00675">
    <property type="entry name" value="Peptidase_M16"/>
    <property type="match status" value="1"/>
</dbReference>
<keyword evidence="8" id="KW-0408">Iron</keyword>
<evidence type="ECO:0000256" key="8">
    <source>
        <dbReference type="ARBA" id="ARBA00023004"/>
    </source>
</evidence>
<keyword evidence="18" id="KW-0378">Hydrolase</keyword>
<dbReference type="InterPro" id="IPR001431">
    <property type="entry name" value="Pept_M16_Zn_BS"/>
</dbReference>
<feature type="domain" description="Peptidase M16 C-terminal" evidence="17">
    <location>
        <begin position="339"/>
        <end position="511"/>
    </location>
</feature>
<feature type="domain" description="Manganese/iron superoxide dismutase N-terminal" evidence="14">
    <location>
        <begin position="2"/>
        <end position="87"/>
    </location>
</feature>
<dbReference type="FunFam" id="3.30.830.10:FF:000008">
    <property type="entry name" value="Mitochondrial-processing peptidase subunit beta"/>
    <property type="match status" value="1"/>
</dbReference>
<dbReference type="InterPro" id="IPR011249">
    <property type="entry name" value="Metalloenz_LuxS/M16"/>
</dbReference>
<dbReference type="InterPro" id="IPR036314">
    <property type="entry name" value="SOD_C_sf"/>
</dbReference>
<evidence type="ECO:0000256" key="12">
    <source>
        <dbReference type="ARBA" id="ARBA00049204"/>
    </source>
</evidence>
<dbReference type="PANTHER" id="PTHR11851:SF49">
    <property type="entry name" value="MITOCHONDRIAL-PROCESSING PEPTIDASE SUBUNIT ALPHA"/>
    <property type="match status" value="1"/>
</dbReference>
<evidence type="ECO:0000256" key="2">
    <source>
        <dbReference type="ARBA" id="ARBA00002170"/>
    </source>
</evidence>
<evidence type="ECO:0000313" key="19">
    <source>
        <dbReference type="Proteomes" id="UP000886998"/>
    </source>
</evidence>
<dbReference type="SUPFAM" id="SSF54719">
    <property type="entry name" value="Fe,Mn superoxide dismutase (SOD), C-terminal domain"/>
    <property type="match status" value="1"/>
</dbReference>
<evidence type="ECO:0000259" key="17">
    <source>
        <dbReference type="Pfam" id="PF05193"/>
    </source>
</evidence>
<comment type="caution">
    <text evidence="18">The sequence shown here is derived from an EMBL/GenBank/DDBJ whole genome shotgun (WGS) entry which is preliminary data.</text>
</comment>
<evidence type="ECO:0000259" key="16">
    <source>
        <dbReference type="Pfam" id="PF02777"/>
    </source>
</evidence>
<evidence type="ECO:0000256" key="10">
    <source>
        <dbReference type="ARBA" id="ARBA00030006"/>
    </source>
</evidence>
<dbReference type="Proteomes" id="UP000886998">
    <property type="component" value="Unassembled WGS sequence"/>
</dbReference>
<dbReference type="OrthoDB" id="10251424at2759"/>
<dbReference type="SUPFAM" id="SSF46609">
    <property type="entry name" value="Fe,Mn superoxide dismutase (SOD), N-terminal domain"/>
    <property type="match status" value="1"/>
</dbReference>
<gene>
    <name evidence="18" type="primary">RF_0338</name>
    <name evidence="18" type="ORF">TNIN_55121</name>
</gene>
<evidence type="ECO:0000256" key="1">
    <source>
        <dbReference type="ARBA" id="ARBA00002123"/>
    </source>
</evidence>
<dbReference type="FunFam" id="1.10.287.990:FF:000002">
    <property type="entry name" value="Superoxide dismutase"/>
    <property type="match status" value="1"/>
</dbReference>
<evidence type="ECO:0000256" key="7">
    <source>
        <dbReference type="ARBA" id="ARBA00023002"/>
    </source>
</evidence>
<comment type="catalytic activity">
    <reaction evidence="12">
        <text>2 superoxide + 2 H(+) = H2O2 + O2</text>
        <dbReference type="Rhea" id="RHEA:20696"/>
        <dbReference type="ChEBI" id="CHEBI:15378"/>
        <dbReference type="ChEBI" id="CHEBI:15379"/>
        <dbReference type="ChEBI" id="CHEBI:16240"/>
        <dbReference type="ChEBI" id="CHEBI:18421"/>
        <dbReference type="EC" id="1.15.1.1"/>
    </reaction>
</comment>
<accession>A0A8X6YYD6</accession>
<dbReference type="InterPro" id="IPR011765">
    <property type="entry name" value="Pept_M16_N"/>
</dbReference>
<dbReference type="InterPro" id="IPR007863">
    <property type="entry name" value="Peptidase_M16_C"/>
</dbReference>
<evidence type="ECO:0000256" key="6">
    <source>
        <dbReference type="ARBA" id="ARBA00022723"/>
    </source>
</evidence>
<feature type="domain" description="Manganese/iron superoxide dismutase C-terminal" evidence="16">
    <location>
        <begin position="98"/>
        <end position="166"/>
    </location>
</feature>
<name>A0A8X6YYD6_9ARAC</name>
<keyword evidence="19" id="KW-1185">Reference proteome</keyword>
<evidence type="ECO:0000256" key="3">
    <source>
        <dbReference type="ARBA" id="ARBA00007261"/>
    </source>
</evidence>
<dbReference type="InterPro" id="IPR019832">
    <property type="entry name" value="Mn/Fe_SOD_C"/>
</dbReference>
<comment type="similarity">
    <text evidence="4">Belongs to the iron/manganese superoxide dismutase family.</text>
</comment>
<evidence type="ECO:0000256" key="5">
    <source>
        <dbReference type="ARBA" id="ARBA00012682"/>
    </source>
</evidence>
<dbReference type="Pfam" id="PF05193">
    <property type="entry name" value="Peptidase_M16_C"/>
    <property type="match status" value="1"/>
</dbReference>
<protein>
    <recommendedName>
        <fullName evidence="5">superoxide dismutase</fullName>
        <ecNumber evidence="5">1.15.1.1</ecNumber>
    </recommendedName>
    <alternativeName>
        <fullName evidence="10">Alpha-MPP</fullName>
    </alternativeName>
    <alternativeName>
        <fullName evidence="11">Inactive zinc metalloprotease alpha</fullName>
    </alternativeName>
</protein>
<keyword evidence="18" id="KW-0645">Protease</keyword>
<evidence type="ECO:0000259" key="15">
    <source>
        <dbReference type="Pfam" id="PF00675"/>
    </source>
</evidence>
<dbReference type="GO" id="GO:0004222">
    <property type="term" value="F:metalloendopeptidase activity"/>
    <property type="evidence" value="ECO:0007669"/>
    <property type="project" value="InterPro"/>
</dbReference>
<dbReference type="PANTHER" id="PTHR11851">
    <property type="entry name" value="METALLOPROTEASE"/>
    <property type="match status" value="1"/>
</dbReference>
<dbReference type="GO" id="GO:0004784">
    <property type="term" value="F:superoxide dismutase activity"/>
    <property type="evidence" value="ECO:0007669"/>
    <property type="project" value="UniProtKB-EC"/>
</dbReference>